<dbReference type="Proteomes" id="UP000253529">
    <property type="component" value="Unassembled WGS sequence"/>
</dbReference>
<evidence type="ECO:0000313" key="3">
    <source>
        <dbReference type="Proteomes" id="UP000253529"/>
    </source>
</evidence>
<dbReference type="PANTHER" id="PTHR34387:SF1">
    <property type="entry name" value="PERIPLASMIC IMMUNOGENIC PROTEIN"/>
    <property type="match status" value="1"/>
</dbReference>
<organism evidence="2 3">
    <name type="scientific">Roseiarcus fermentans</name>
    <dbReference type="NCBI Taxonomy" id="1473586"/>
    <lineage>
        <taxon>Bacteria</taxon>
        <taxon>Pseudomonadati</taxon>
        <taxon>Pseudomonadota</taxon>
        <taxon>Alphaproteobacteria</taxon>
        <taxon>Hyphomicrobiales</taxon>
        <taxon>Roseiarcaceae</taxon>
        <taxon>Roseiarcus</taxon>
    </lineage>
</organism>
<reference evidence="2 3" key="1">
    <citation type="submission" date="2018-06" db="EMBL/GenBank/DDBJ databases">
        <title>Genomic Encyclopedia of Type Strains, Phase IV (KMG-IV): sequencing the most valuable type-strain genomes for metagenomic binning, comparative biology and taxonomic classification.</title>
        <authorList>
            <person name="Goeker M."/>
        </authorList>
    </citation>
    <scope>NUCLEOTIDE SEQUENCE [LARGE SCALE GENOMIC DNA]</scope>
    <source>
        <strain evidence="2 3">DSM 24875</strain>
    </source>
</reference>
<comment type="caution">
    <text evidence="2">The sequence shown here is derived from an EMBL/GenBank/DDBJ whole genome shotgun (WGS) entry which is preliminary data.</text>
</comment>
<gene>
    <name evidence="2" type="ORF">DFR50_13933</name>
</gene>
<dbReference type="EMBL" id="QNRK01000039">
    <property type="protein sequence ID" value="RBP04556.1"/>
    <property type="molecule type" value="Genomic_DNA"/>
</dbReference>
<evidence type="ECO:0000313" key="2">
    <source>
        <dbReference type="EMBL" id="RBP04556.1"/>
    </source>
</evidence>
<protein>
    <recommendedName>
        <fullName evidence="4">DUF541 domain-containing protein</fullName>
    </recommendedName>
</protein>
<dbReference type="InterPro" id="IPR052022">
    <property type="entry name" value="26kDa_periplasmic_antigen"/>
</dbReference>
<keyword evidence="1" id="KW-0732">Signal</keyword>
<dbReference type="Pfam" id="PF04402">
    <property type="entry name" value="SIMPL"/>
    <property type="match status" value="1"/>
</dbReference>
<dbReference type="Gene3D" id="3.30.70.2970">
    <property type="entry name" value="Protein of unknown function (DUF541), domain 2"/>
    <property type="match status" value="1"/>
</dbReference>
<evidence type="ECO:0000256" key="1">
    <source>
        <dbReference type="SAM" id="SignalP"/>
    </source>
</evidence>
<dbReference type="InterPro" id="IPR007497">
    <property type="entry name" value="SIMPL/DUF541"/>
</dbReference>
<dbReference type="PANTHER" id="PTHR34387">
    <property type="entry name" value="SLR1258 PROTEIN"/>
    <property type="match status" value="1"/>
</dbReference>
<dbReference type="AlphaFoldDB" id="A0A366ERJ1"/>
<proteinExistence type="predicted"/>
<dbReference type="GO" id="GO:0006974">
    <property type="term" value="P:DNA damage response"/>
    <property type="evidence" value="ECO:0007669"/>
    <property type="project" value="TreeGrafter"/>
</dbReference>
<sequence>MRCLTLLAGAAALIAAGAATAAAQSQAAVGPSRSIEVTGEASVEATPDFALVTLGVTTTGKDAGQAMAANARATTDLIAALKGEGVAAADIQTSSLSVSPNFANPPPGAVAPPAIVGYSVGNMVTVTVRDLARLGPLLDKAVAGGANALNGVVFGENDASALLDKARPLAVADARRKAEIYAAAGGAKVGRLMQLSEGAGGQPSPFQPRMYAAAKAVSTPIEAGRDRLTAAVTARFELTD</sequence>
<feature type="signal peptide" evidence="1">
    <location>
        <begin position="1"/>
        <end position="21"/>
    </location>
</feature>
<keyword evidence="3" id="KW-1185">Reference proteome</keyword>
<dbReference type="OrthoDB" id="9813144at2"/>
<dbReference type="RefSeq" id="WP_113892121.1">
    <property type="nucleotide sequence ID" value="NZ_QNRK01000039.1"/>
</dbReference>
<dbReference type="Gene3D" id="3.30.110.170">
    <property type="entry name" value="Protein of unknown function (DUF541), domain 1"/>
    <property type="match status" value="1"/>
</dbReference>
<name>A0A366ERJ1_9HYPH</name>
<feature type="chain" id="PRO_5016909199" description="DUF541 domain-containing protein" evidence="1">
    <location>
        <begin position="22"/>
        <end position="240"/>
    </location>
</feature>
<accession>A0A366ERJ1</accession>
<evidence type="ECO:0008006" key="4">
    <source>
        <dbReference type="Google" id="ProtNLM"/>
    </source>
</evidence>